<sequence>MMFGTRHLLVRITILSTPTKERSILTARLQVTIRMLLAMESTKNRMLDLIVKSTRNPSTLSTLQLTKRMLELLAMKSTKNPSTLDETVQVIRNLLSTLETIR</sequence>
<name>A0A8D8V4L1_9HEMI</name>
<dbReference type="EMBL" id="HBUF01354871">
    <property type="protein sequence ID" value="CAG6716675.1"/>
    <property type="molecule type" value="Transcribed_RNA"/>
</dbReference>
<evidence type="ECO:0000313" key="1">
    <source>
        <dbReference type="EMBL" id="CAG6716670.1"/>
    </source>
</evidence>
<proteinExistence type="predicted"/>
<dbReference type="AlphaFoldDB" id="A0A8D8V4L1"/>
<organism evidence="1">
    <name type="scientific">Cacopsylla melanoneura</name>
    <dbReference type="NCBI Taxonomy" id="428564"/>
    <lineage>
        <taxon>Eukaryota</taxon>
        <taxon>Metazoa</taxon>
        <taxon>Ecdysozoa</taxon>
        <taxon>Arthropoda</taxon>
        <taxon>Hexapoda</taxon>
        <taxon>Insecta</taxon>
        <taxon>Pterygota</taxon>
        <taxon>Neoptera</taxon>
        <taxon>Paraneoptera</taxon>
        <taxon>Hemiptera</taxon>
        <taxon>Sternorrhyncha</taxon>
        <taxon>Psylloidea</taxon>
        <taxon>Psyllidae</taxon>
        <taxon>Psyllinae</taxon>
        <taxon>Cacopsylla</taxon>
    </lineage>
</organism>
<protein>
    <submittedName>
        <fullName evidence="1">Uncharacterized protein</fullName>
    </submittedName>
</protein>
<accession>A0A8D8V4L1</accession>
<dbReference type="EMBL" id="HBUF01354869">
    <property type="protein sequence ID" value="CAG6716670.1"/>
    <property type="molecule type" value="Transcribed_RNA"/>
</dbReference>
<reference evidence="1" key="1">
    <citation type="submission" date="2021-05" db="EMBL/GenBank/DDBJ databases">
        <authorList>
            <person name="Alioto T."/>
            <person name="Alioto T."/>
            <person name="Gomez Garrido J."/>
        </authorList>
    </citation>
    <scope>NUCLEOTIDE SEQUENCE</scope>
</reference>